<accession>A0A2B4RN30</accession>
<dbReference type="EMBL" id="LSMT01000403">
    <property type="protein sequence ID" value="PFX18576.1"/>
    <property type="molecule type" value="Genomic_DNA"/>
</dbReference>
<feature type="transmembrane region" description="Helical" evidence="1">
    <location>
        <begin position="124"/>
        <end position="144"/>
    </location>
</feature>
<dbReference type="Proteomes" id="UP000225706">
    <property type="component" value="Unassembled WGS sequence"/>
</dbReference>
<evidence type="ECO:0000313" key="3">
    <source>
        <dbReference type="Proteomes" id="UP000225706"/>
    </source>
</evidence>
<comment type="caution">
    <text evidence="2">The sequence shown here is derived from an EMBL/GenBank/DDBJ whole genome shotgun (WGS) entry which is preliminary data.</text>
</comment>
<reference evidence="3" key="1">
    <citation type="journal article" date="2017" name="bioRxiv">
        <title>Comparative analysis of the genomes of Stylophora pistillata and Acropora digitifera provides evidence for extensive differences between species of corals.</title>
        <authorList>
            <person name="Voolstra C.R."/>
            <person name="Li Y."/>
            <person name="Liew Y.J."/>
            <person name="Baumgarten S."/>
            <person name="Zoccola D."/>
            <person name="Flot J.-F."/>
            <person name="Tambutte S."/>
            <person name="Allemand D."/>
            <person name="Aranda M."/>
        </authorList>
    </citation>
    <scope>NUCLEOTIDE SEQUENCE [LARGE SCALE GENOMIC DNA]</scope>
</reference>
<dbReference type="AlphaFoldDB" id="A0A2B4RN30"/>
<evidence type="ECO:0000313" key="2">
    <source>
        <dbReference type="EMBL" id="PFX18576.1"/>
    </source>
</evidence>
<keyword evidence="3" id="KW-1185">Reference proteome</keyword>
<gene>
    <name evidence="2" type="ORF">AWC38_SpisGene17048</name>
</gene>
<keyword evidence="1" id="KW-1133">Transmembrane helix</keyword>
<name>A0A2B4RN30_STYPI</name>
<feature type="transmembrane region" description="Helical" evidence="1">
    <location>
        <begin position="230"/>
        <end position="255"/>
    </location>
</feature>
<protein>
    <submittedName>
        <fullName evidence="2">Uncharacterized protein</fullName>
    </submittedName>
</protein>
<keyword evidence="1" id="KW-0472">Membrane</keyword>
<evidence type="ECO:0000256" key="1">
    <source>
        <dbReference type="SAM" id="Phobius"/>
    </source>
</evidence>
<proteinExistence type="predicted"/>
<organism evidence="2 3">
    <name type="scientific">Stylophora pistillata</name>
    <name type="common">Smooth cauliflower coral</name>
    <dbReference type="NCBI Taxonomy" id="50429"/>
    <lineage>
        <taxon>Eukaryota</taxon>
        <taxon>Metazoa</taxon>
        <taxon>Cnidaria</taxon>
        <taxon>Anthozoa</taxon>
        <taxon>Hexacorallia</taxon>
        <taxon>Scleractinia</taxon>
        <taxon>Astrocoeniina</taxon>
        <taxon>Pocilloporidae</taxon>
        <taxon>Stylophora</taxon>
    </lineage>
</organism>
<dbReference type="OrthoDB" id="6347013at2759"/>
<feature type="transmembrane region" description="Helical" evidence="1">
    <location>
        <begin position="275"/>
        <end position="295"/>
    </location>
</feature>
<feature type="transmembrane region" description="Helical" evidence="1">
    <location>
        <begin position="307"/>
        <end position="333"/>
    </location>
</feature>
<keyword evidence="1" id="KW-0812">Transmembrane</keyword>
<sequence>MCCSCLCSCIQSFLSNCCKCLGKSCMAICRGICRCFCNAVSPGCGFLLQIIFYAIFQGFNIGTDVGVFLETSKTYARCDELSTGILQPLSNDTNLTRPYCVATENATQALLGEKAATLQLLEGVFFFFICLSGGIYVIHIVVLFPNTCKHWKDENFENMVSEAGPYYQKILQIHTLFLLLETLVHDVPMSCLAVELCAQMWGAGGINCWDCAMTPQELPKNPMAQINCEMWLGLLLGSIAIVSIYKGILPLYAWIGNPFCWACYPLRVCVVLPAGFLYCVLALSPAMGVAINRLFEVAPQMKDEMGTIASTIWTFGLFFWGIIFLLTFLYWYFCGKCLCMLCCPCERKEKADGSKEGCLCC</sequence>